<dbReference type="PANTHER" id="PTHR45856">
    <property type="entry name" value="ALPHA/BETA-HYDROLASES SUPERFAMILY PROTEIN"/>
    <property type="match status" value="1"/>
</dbReference>
<dbReference type="Gene3D" id="3.40.50.1820">
    <property type="entry name" value="alpha/beta hydrolase"/>
    <property type="match status" value="1"/>
</dbReference>
<dbReference type="HOGENOM" id="CLU_044342_0_0_10"/>
<keyword evidence="4" id="KW-1185">Reference proteome</keyword>
<dbReference type="PANTHER" id="PTHR45856:SF11">
    <property type="entry name" value="FUNGAL LIPASE-LIKE DOMAIN-CONTAINING PROTEIN"/>
    <property type="match status" value="1"/>
</dbReference>
<dbReference type="OrthoDB" id="927373at2"/>
<sequence precursor="true">MNKFLLFLLISISLPTFSQHSSGFDAQEARDCIQICNSFTYLNLTGSDDVIIPKDYQRIYTSESLGMDNKFQVYVNQSKTKAILNFRGSTDQQSSWLANMYSSMVPADDTIYKGKVAFHYKCAASSKAGIHAGYILATSYLMDEVLKQIEILNKQGIYTIYITGHSQGGALAQMTRAYLEFVPKSKLNSKNTFKVYAFANPMIGNMDFAHEYQKRFADPGLSFLIHNPADMVPKMPASYNDTTFWKSSFQNLISDRENFSFKDGMKDGLMSMMGSKMGQFSNMFSGNVQTQLVKTLGDFKMPKYQPESNYMHTSTPLLLPPTEYPLELKDSNMLANDSLMRIYKRDANGVFEDKSVYKKDKTLLQHKPYNYYTAILKVYFPTDYLGLKEKYFVLPKEIK</sequence>
<dbReference type="InterPro" id="IPR029058">
    <property type="entry name" value="AB_hydrolase_fold"/>
</dbReference>
<dbReference type="AlphaFoldDB" id="F2IBJ6"/>
<reference evidence="4" key="2">
    <citation type="submission" date="2011-02" db="EMBL/GenBank/DDBJ databases">
        <title>The complete genome of Fluviicola taffensis DSM 16823.</title>
        <authorList>
            <consortium name="US DOE Joint Genome Institute (JGI-PGF)"/>
            <person name="Lucas S."/>
            <person name="Copeland A."/>
            <person name="Lapidus A."/>
            <person name="Bruce D."/>
            <person name="Goodwin L."/>
            <person name="Pitluck S."/>
            <person name="Kyrpides N."/>
            <person name="Mavromatis K."/>
            <person name="Ivanova N."/>
            <person name="Mikhailova N."/>
            <person name="Pagani I."/>
            <person name="Chertkov O."/>
            <person name="Detter J.C."/>
            <person name="Han C."/>
            <person name="Tapia R."/>
            <person name="Land M."/>
            <person name="Hauser L."/>
            <person name="Markowitz V."/>
            <person name="Cheng J.-F."/>
            <person name="Hugenholtz P."/>
            <person name="Woyke T."/>
            <person name="Wu D."/>
            <person name="Tindall B."/>
            <person name="Pomrenke H.G."/>
            <person name="Brambilla E."/>
            <person name="Klenk H.-P."/>
            <person name="Eisen J.A."/>
        </authorList>
    </citation>
    <scope>NUCLEOTIDE SEQUENCE [LARGE SCALE GENOMIC DNA]</scope>
    <source>
        <strain evidence="4">DSM 16823 / RW262 / RW262</strain>
    </source>
</reference>
<dbReference type="eggNOG" id="COG3675">
    <property type="taxonomic scope" value="Bacteria"/>
</dbReference>
<dbReference type="KEGG" id="fte:Fluta_2318"/>
<organism evidence="3 4">
    <name type="scientific">Fluviicola taffensis (strain DSM 16823 / NCIMB 13979 / RW262)</name>
    <dbReference type="NCBI Taxonomy" id="755732"/>
    <lineage>
        <taxon>Bacteria</taxon>
        <taxon>Pseudomonadati</taxon>
        <taxon>Bacteroidota</taxon>
        <taxon>Flavobacteriia</taxon>
        <taxon>Flavobacteriales</taxon>
        <taxon>Crocinitomicaceae</taxon>
        <taxon>Fluviicola</taxon>
    </lineage>
</organism>
<feature type="domain" description="Fungal lipase-type" evidence="2">
    <location>
        <begin position="84"/>
        <end position="238"/>
    </location>
</feature>
<protein>
    <submittedName>
        <fullName evidence="3">Lipase class 3</fullName>
    </submittedName>
</protein>
<feature type="chain" id="PRO_5003278273" evidence="1">
    <location>
        <begin position="19"/>
        <end position="399"/>
    </location>
</feature>
<dbReference type="InterPro" id="IPR002921">
    <property type="entry name" value="Fungal_lipase-type"/>
</dbReference>
<gene>
    <name evidence="3" type="ordered locus">Fluta_2318</name>
</gene>
<dbReference type="RefSeq" id="WP_013687074.1">
    <property type="nucleotide sequence ID" value="NC_015321.1"/>
</dbReference>
<dbReference type="Proteomes" id="UP000007463">
    <property type="component" value="Chromosome"/>
</dbReference>
<dbReference type="EMBL" id="CP002542">
    <property type="protein sequence ID" value="AEA44304.1"/>
    <property type="molecule type" value="Genomic_DNA"/>
</dbReference>
<name>F2IBJ6_FLUTR</name>
<evidence type="ECO:0000313" key="4">
    <source>
        <dbReference type="Proteomes" id="UP000007463"/>
    </source>
</evidence>
<dbReference type="GO" id="GO:0006629">
    <property type="term" value="P:lipid metabolic process"/>
    <property type="evidence" value="ECO:0007669"/>
    <property type="project" value="InterPro"/>
</dbReference>
<feature type="signal peptide" evidence="1">
    <location>
        <begin position="1"/>
        <end position="18"/>
    </location>
</feature>
<dbReference type="InterPro" id="IPR051218">
    <property type="entry name" value="Sec_MonoDiacylglyc_Lipase"/>
</dbReference>
<reference evidence="3 4" key="1">
    <citation type="journal article" date="2011" name="Stand. Genomic Sci.">
        <title>Complete genome sequence of the gliding freshwater bacterium Fluviicola taffensis type strain (RW262).</title>
        <authorList>
            <person name="Woyke T."/>
            <person name="Chertkov O."/>
            <person name="Lapidus A."/>
            <person name="Nolan M."/>
            <person name="Lucas S."/>
            <person name="Del Rio T.G."/>
            <person name="Tice H."/>
            <person name="Cheng J.F."/>
            <person name="Tapia R."/>
            <person name="Han C."/>
            <person name="Goodwin L."/>
            <person name="Pitluck S."/>
            <person name="Liolios K."/>
            <person name="Pagani I."/>
            <person name="Ivanova N."/>
            <person name="Huntemann M."/>
            <person name="Mavromatis K."/>
            <person name="Mikhailova N."/>
            <person name="Pati A."/>
            <person name="Chen A."/>
            <person name="Palaniappan K."/>
            <person name="Land M."/>
            <person name="Hauser L."/>
            <person name="Brambilla E.M."/>
            <person name="Rohde M."/>
            <person name="Mwirichia R."/>
            <person name="Sikorski J."/>
            <person name="Tindall B.J."/>
            <person name="Goker M."/>
            <person name="Bristow J."/>
            <person name="Eisen J.A."/>
            <person name="Markowitz V."/>
            <person name="Hugenholtz P."/>
            <person name="Klenk H.P."/>
            <person name="Kyrpides N.C."/>
        </authorList>
    </citation>
    <scope>NUCLEOTIDE SEQUENCE [LARGE SCALE GENOMIC DNA]</scope>
    <source>
        <strain evidence="4">DSM 16823 / RW262 / RW262</strain>
    </source>
</reference>
<evidence type="ECO:0000256" key="1">
    <source>
        <dbReference type="SAM" id="SignalP"/>
    </source>
</evidence>
<evidence type="ECO:0000259" key="2">
    <source>
        <dbReference type="Pfam" id="PF01764"/>
    </source>
</evidence>
<keyword evidence="1" id="KW-0732">Signal</keyword>
<evidence type="ECO:0000313" key="3">
    <source>
        <dbReference type="EMBL" id="AEA44304.1"/>
    </source>
</evidence>
<dbReference type="SUPFAM" id="SSF53474">
    <property type="entry name" value="alpha/beta-Hydrolases"/>
    <property type="match status" value="1"/>
</dbReference>
<dbReference type="Pfam" id="PF01764">
    <property type="entry name" value="Lipase_3"/>
    <property type="match status" value="1"/>
</dbReference>
<dbReference type="STRING" id="755732.Fluta_2318"/>
<proteinExistence type="predicted"/>
<accession>F2IBJ6</accession>